<dbReference type="EMBL" id="RFFH01000003">
    <property type="protein sequence ID" value="RMI33581.1"/>
    <property type="molecule type" value="Genomic_DNA"/>
</dbReference>
<keyword evidence="3" id="KW-1185">Reference proteome</keyword>
<dbReference type="Pfam" id="PF09346">
    <property type="entry name" value="SMI1_KNR4"/>
    <property type="match status" value="1"/>
</dbReference>
<evidence type="ECO:0000259" key="1">
    <source>
        <dbReference type="SMART" id="SM00860"/>
    </source>
</evidence>
<sequence>MRSAEGSSAPGPRTVEQWRAYLADYSADILRVAEDGEPSGVSDEQRAAGWLGYEGASAEQLAELEQRLGTRLPPSYRTFLGASDGWLHLSSFMWEMRTAGTVAWQTETDAGLHGFSDGAEKAILERALLISAHGDEQYWLLDPEDVSENEEWAAYLWASWIPGLGERHASFAELVLAERASFEQLAGYDGRGVHPEGVEEFLAQGRAQALRGEAEQAIDSFARAAVKGAGAGMYLKTILSAFLDLRSVHHEIRNQVLGHDHVVAEVGADLVLAEAVPLYLRRTVEEHEQYGRGAGIAGGDYLTRLVPELSFSVQESKSVEESRNEWFERAAAHVSPTLPEPPAFQQALDRARVLVALDRADEAWSVIEAAVPHWHSGNPNRIAPVVLLTDPLLRHVITPDRARLVVTTLRGLNDA</sequence>
<protein>
    <submittedName>
        <fullName evidence="2">SMI1/KNR4 family protein</fullName>
    </submittedName>
</protein>
<dbReference type="RefSeq" id="WP_122187781.1">
    <property type="nucleotide sequence ID" value="NZ_RFFH01000003.1"/>
</dbReference>
<dbReference type="SUPFAM" id="SSF160631">
    <property type="entry name" value="SMI1/KNR4-like"/>
    <property type="match status" value="1"/>
</dbReference>
<dbReference type="InterPro" id="IPR037883">
    <property type="entry name" value="Knr4/Smi1-like_sf"/>
</dbReference>
<dbReference type="SMART" id="SM00860">
    <property type="entry name" value="SMI1_KNR4"/>
    <property type="match status" value="1"/>
</dbReference>
<dbReference type="InterPro" id="IPR018958">
    <property type="entry name" value="Knr4/Smi1-like_dom"/>
</dbReference>
<dbReference type="OrthoDB" id="458118at2"/>
<organism evidence="2 3">
    <name type="scientific">Nocardia stercoris</name>
    <dbReference type="NCBI Taxonomy" id="2483361"/>
    <lineage>
        <taxon>Bacteria</taxon>
        <taxon>Bacillati</taxon>
        <taxon>Actinomycetota</taxon>
        <taxon>Actinomycetes</taxon>
        <taxon>Mycobacteriales</taxon>
        <taxon>Nocardiaceae</taxon>
        <taxon>Nocardia</taxon>
    </lineage>
</organism>
<dbReference type="Proteomes" id="UP000279275">
    <property type="component" value="Unassembled WGS sequence"/>
</dbReference>
<gene>
    <name evidence="2" type="ORF">EBN03_10790</name>
</gene>
<proteinExistence type="predicted"/>
<dbReference type="AlphaFoldDB" id="A0A3M2L7G1"/>
<comment type="caution">
    <text evidence="2">The sequence shown here is derived from an EMBL/GenBank/DDBJ whole genome shotgun (WGS) entry which is preliminary data.</text>
</comment>
<dbReference type="Gene3D" id="3.40.1580.10">
    <property type="entry name" value="SMI1/KNR4-like"/>
    <property type="match status" value="1"/>
</dbReference>
<accession>A0A3M2L7G1</accession>
<name>A0A3M2L7G1_9NOCA</name>
<evidence type="ECO:0000313" key="3">
    <source>
        <dbReference type="Proteomes" id="UP000279275"/>
    </source>
</evidence>
<reference evidence="2 3" key="1">
    <citation type="submission" date="2018-10" db="EMBL/GenBank/DDBJ databases">
        <title>Isolation from cow dung.</title>
        <authorList>
            <person name="Ling L."/>
        </authorList>
    </citation>
    <scope>NUCLEOTIDE SEQUENCE [LARGE SCALE GENOMIC DNA]</scope>
    <source>
        <strain evidence="2 3">NEAU-LL90</strain>
    </source>
</reference>
<evidence type="ECO:0000313" key="2">
    <source>
        <dbReference type="EMBL" id="RMI33581.1"/>
    </source>
</evidence>
<feature type="domain" description="Knr4/Smi1-like" evidence="1">
    <location>
        <begin position="55"/>
        <end position="204"/>
    </location>
</feature>